<dbReference type="InterPro" id="IPR000873">
    <property type="entry name" value="AMP-dep_synth/lig_dom"/>
</dbReference>
<dbReference type="SUPFAM" id="SSF47336">
    <property type="entry name" value="ACP-like"/>
    <property type="match status" value="1"/>
</dbReference>
<dbReference type="InterPro" id="IPR020806">
    <property type="entry name" value="PKS_PP-bd"/>
</dbReference>
<dbReference type="InterPro" id="IPR036736">
    <property type="entry name" value="ACP-like_sf"/>
</dbReference>
<dbReference type="InterPro" id="IPR009081">
    <property type="entry name" value="PP-bd_ACP"/>
</dbReference>
<dbReference type="Gene3D" id="3.30.300.30">
    <property type="match status" value="1"/>
</dbReference>
<keyword evidence="7" id="KW-1185">Reference proteome</keyword>
<dbReference type="Pfam" id="PF00975">
    <property type="entry name" value="Thioesterase"/>
    <property type="match status" value="1"/>
</dbReference>
<evidence type="ECO:0000256" key="4">
    <source>
        <dbReference type="SAM" id="MobiDB-lite"/>
    </source>
</evidence>
<dbReference type="SMART" id="SM00823">
    <property type="entry name" value="PKS_PP"/>
    <property type="match status" value="1"/>
</dbReference>
<dbReference type="EMBL" id="JAVREL010000016">
    <property type="protein sequence ID" value="MDT0345731.1"/>
    <property type="molecule type" value="Genomic_DNA"/>
</dbReference>
<dbReference type="NCBIfam" id="TIGR01733">
    <property type="entry name" value="AA-adenyl-dom"/>
    <property type="match status" value="1"/>
</dbReference>
<dbReference type="Pfam" id="PF13193">
    <property type="entry name" value="AMP-binding_C"/>
    <property type="match status" value="1"/>
</dbReference>
<proteinExistence type="predicted"/>
<feature type="domain" description="Carrier" evidence="5">
    <location>
        <begin position="388"/>
        <end position="463"/>
    </location>
</feature>
<keyword evidence="2" id="KW-0596">Phosphopantetheine</keyword>
<dbReference type="PROSITE" id="PS50075">
    <property type="entry name" value="CARRIER"/>
    <property type="match status" value="1"/>
</dbReference>
<accession>A0ABU2MVS1</accession>
<dbReference type="RefSeq" id="WP_311706869.1">
    <property type="nucleotide sequence ID" value="NZ_JAVREL010000016.1"/>
</dbReference>
<name>A0ABU2MVS1_9ACTN</name>
<dbReference type="InterPro" id="IPR029058">
    <property type="entry name" value="AB_hydrolase_fold"/>
</dbReference>
<dbReference type="PANTHER" id="PTHR45527:SF14">
    <property type="entry name" value="PLIPASTATIN SYNTHASE SUBUNIT B"/>
    <property type="match status" value="1"/>
</dbReference>
<dbReference type="InterPro" id="IPR025110">
    <property type="entry name" value="AMP-bd_C"/>
</dbReference>
<reference evidence="7" key="1">
    <citation type="submission" date="2023-07" db="EMBL/GenBank/DDBJ databases">
        <title>30 novel species of actinomycetes from the DSMZ collection.</title>
        <authorList>
            <person name="Nouioui I."/>
        </authorList>
    </citation>
    <scope>NUCLEOTIDE SEQUENCE [LARGE SCALE GENOMIC DNA]</scope>
    <source>
        <strain evidence="7">DSM 44938</strain>
    </source>
</reference>
<keyword evidence="3" id="KW-0597">Phosphoprotein</keyword>
<dbReference type="Gene3D" id="3.40.50.12780">
    <property type="entry name" value="N-terminal domain of ligase-like"/>
    <property type="match status" value="1"/>
</dbReference>
<dbReference type="InterPro" id="IPR042099">
    <property type="entry name" value="ANL_N_sf"/>
</dbReference>
<sequence length="724" mass="76991">TANPQDHDRIRPSHPLNAAYTIYTSGTTGTPKGVVVTHTNVTRLLGATDAWFGFGPDDVWTLFHSYAFDFSVWELWGALLTGGRLVVVPHEIRRSPRLLLDLIAAEGVTVLNQTPSAFYQLAEADRENPRPLAGGRLRRVIFGGEVLDPARLGDWYARHAADAPQMVNMYGITETTVHVTLRPLDPKDTADPGRSPIGRAIPDLRLYVLDEGLRPVAPGVPGELYVAGAGLSRGYLHRPALSAERFLPDPFGPPGTRMYRTGDLARWTADGELEYLGRADTQVQVRGFRVELGEIESVLARHPAVAQAAATALPDPSGTHRLVAYAVPAAPEAVPPAAEIRAHLAAELPDHMVPATVDFLARLPLTAAGKLDRAALPEPRRTAERGSPPRTQREEALCQLFAAVLDVPGVTIDDNFFERGGHSLLVFPLIGRIESVLGGTLTVEDVFTAPTVRALAPRLAGTAGRGRPEPVIRLGTGTTGRPLFCVHPITGLAWSYTALLPHLGPGTPVYGLQATDERHATLDDLAAAYTARITAIQPHGPYRLVGWSLGGSIAQAIAVALRERGEDVTLLALIDAYPFLGRSGPGDGPPGAAESATLTALRASLDRSSAPATATPPDRATVTGLVRASLGLPPERADRLIDAAAHILGLAAAHTPAPYAGPTVLFTAAGQPEHGATAAAWKAYLDGPLRIHPVPGEHEDLLRAPAVAEIGRVLAMELDGEHLR</sequence>
<dbReference type="InterPro" id="IPR001031">
    <property type="entry name" value="Thioesterase"/>
</dbReference>
<evidence type="ECO:0000313" key="7">
    <source>
        <dbReference type="Proteomes" id="UP001183246"/>
    </source>
</evidence>
<dbReference type="InterPro" id="IPR010071">
    <property type="entry name" value="AA_adenyl_dom"/>
</dbReference>
<dbReference type="SUPFAM" id="SSF53474">
    <property type="entry name" value="alpha/beta-Hydrolases"/>
    <property type="match status" value="1"/>
</dbReference>
<dbReference type="Pfam" id="PF00501">
    <property type="entry name" value="AMP-binding"/>
    <property type="match status" value="1"/>
</dbReference>
<dbReference type="Proteomes" id="UP001183246">
    <property type="component" value="Unassembled WGS sequence"/>
</dbReference>
<dbReference type="SUPFAM" id="SSF56801">
    <property type="entry name" value="Acetyl-CoA synthetase-like"/>
    <property type="match status" value="1"/>
</dbReference>
<dbReference type="InterPro" id="IPR045851">
    <property type="entry name" value="AMP-bd_C_sf"/>
</dbReference>
<comment type="caution">
    <text evidence="6">The sequence shown here is derived from an EMBL/GenBank/DDBJ whole genome shotgun (WGS) entry which is preliminary data.</text>
</comment>
<evidence type="ECO:0000313" key="6">
    <source>
        <dbReference type="EMBL" id="MDT0345731.1"/>
    </source>
</evidence>
<dbReference type="SMART" id="SM00824">
    <property type="entry name" value="PKS_TE"/>
    <property type="match status" value="1"/>
</dbReference>
<evidence type="ECO:0000256" key="1">
    <source>
        <dbReference type="ARBA" id="ARBA00001957"/>
    </source>
</evidence>
<feature type="non-terminal residue" evidence="6">
    <location>
        <position position="1"/>
    </location>
</feature>
<gene>
    <name evidence="6" type="ORF">RM590_24515</name>
</gene>
<evidence type="ECO:0000256" key="3">
    <source>
        <dbReference type="ARBA" id="ARBA00022553"/>
    </source>
</evidence>
<dbReference type="InterPro" id="IPR020802">
    <property type="entry name" value="TesA-like"/>
</dbReference>
<dbReference type="Gene3D" id="3.40.50.1820">
    <property type="entry name" value="alpha/beta hydrolase"/>
    <property type="match status" value="1"/>
</dbReference>
<feature type="region of interest" description="Disordered" evidence="4">
    <location>
        <begin position="372"/>
        <end position="392"/>
    </location>
</feature>
<protein>
    <submittedName>
        <fullName evidence="6">Non-ribosomal peptide synthetase</fullName>
    </submittedName>
</protein>
<dbReference type="Pfam" id="PF00550">
    <property type="entry name" value="PP-binding"/>
    <property type="match status" value="1"/>
</dbReference>
<evidence type="ECO:0000259" key="5">
    <source>
        <dbReference type="PROSITE" id="PS50075"/>
    </source>
</evidence>
<evidence type="ECO:0000256" key="2">
    <source>
        <dbReference type="ARBA" id="ARBA00022450"/>
    </source>
</evidence>
<comment type="cofactor">
    <cofactor evidence="1">
        <name>pantetheine 4'-phosphate</name>
        <dbReference type="ChEBI" id="CHEBI:47942"/>
    </cofactor>
</comment>
<feature type="compositionally biased region" description="Basic and acidic residues" evidence="4">
    <location>
        <begin position="372"/>
        <end position="384"/>
    </location>
</feature>
<dbReference type="PANTHER" id="PTHR45527">
    <property type="entry name" value="NONRIBOSOMAL PEPTIDE SYNTHETASE"/>
    <property type="match status" value="1"/>
</dbReference>
<organism evidence="6 7">
    <name type="scientific">Streptomyces litchfieldiae</name>
    <dbReference type="NCBI Taxonomy" id="3075543"/>
    <lineage>
        <taxon>Bacteria</taxon>
        <taxon>Bacillati</taxon>
        <taxon>Actinomycetota</taxon>
        <taxon>Actinomycetes</taxon>
        <taxon>Kitasatosporales</taxon>
        <taxon>Streptomycetaceae</taxon>
        <taxon>Streptomyces</taxon>
    </lineage>
</organism>